<dbReference type="HAMAP" id="MF_01518">
    <property type="entry name" value="Adenine_deamin"/>
    <property type="match status" value="1"/>
</dbReference>
<dbReference type="SUPFAM" id="SSF51338">
    <property type="entry name" value="Composite domain of metallo-dependent hydrolases"/>
    <property type="match status" value="1"/>
</dbReference>
<dbReference type="CDD" id="cd01295">
    <property type="entry name" value="AdeC"/>
    <property type="match status" value="1"/>
</dbReference>
<feature type="domain" description="Adenine deaminase C-terminal" evidence="10">
    <location>
        <begin position="408"/>
        <end position="578"/>
    </location>
</feature>
<evidence type="ECO:0000256" key="1">
    <source>
        <dbReference type="ARBA" id="ARBA00001936"/>
    </source>
</evidence>
<organism evidence="11 12">
    <name type="scientific">Jeotgalibacillus soli</name>
    <dbReference type="NCBI Taxonomy" id="889306"/>
    <lineage>
        <taxon>Bacteria</taxon>
        <taxon>Bacillati</taxon>
        <taxon>Bacillota</taxon>
        <taxon>Bacilli</taxon>
        <taxon>Bacillales</taxon>
        <taxon>Caryophanaceae</taxon>
        <taxon>Jeotgalibacillus</taxon>
    </lineage>
</organism>
<evidence type="ECO:0000259" key="10">
    <source>
        <dbReference type="Pfam" id="PF13382"/>
    </source>
</evidence>
<keyword evidence="5 8" id="KW-0464">Manganese</keyword>
<reference evidence="11 12" key="1">
    <citation type="submission" date="2015-01" db="EMBL/GenBank/DDBJ databases">
        <title>Genome sequencing of Jeotgalibacillus soli.</title>
        <authorList>
            <person name="Goh K.M."/>
            <person name="Chan K.-G."/>
            <person name="Yaakop A.S."/>
            <person name="Ee R."/>
            <person name="Gan H.M."/>
            <person name="Chan C.S."/>
        </authorList>
    </citation>
    <scope>NUCLEOTIDE SEQUENCE [LARGE SCALE GENOMIC DNA]</scope>
    <source>
        <strain evidence="11 12">P9</strain>
    </source>
</reference>
<dbReference type="InterPro" id="IPR026912">
    <property type="entry name" value="Adenine_deam_C"/>
</dbReference>
<dbReference type="Proteomes" id="UP000031938">
    <property type="component" value="Unassembled WGS sequence"/>
</dbReference>
<dbReference type="Gene3D" id="3.20.20.140">
    <property type="entry name" value="Metal-dependent hydrolases"/>
    <property type="match status" value="1"/>
</dbReference>
<keyword evidence="4 8" id="KW-0378">Hydrolase</keyword>
<evidence type="ECO:0000256" key="8">
    <source>
        <dbReference type="HAMAP-Rule" id="MF_01518"/>
    </source>
</evidence>
<evidence type="ECO:0000256" key="5">
    <source>
        <dbReference type="ARBA" id="ARBA00023211"/>
    </source>
</evidence>
<dbReference type="GO" id="GO:0000034">
    <property type="term" value="F:adenine deaminase activity"/>
    <property type="evidence" value="ECO:0007669"/>
    <property type="project" value="UniProtKB-UniRule"/>
</dbReference>
<dbReference type="PATRIC" id="fig|889306.3.peg.1705"/>
<dbReference type="InterPro" id="IPR011059">
    <property type="entry name" value="Metal-dep_hydrolase_composite"/>
</dbReference>
<dbReference type="EMBL" id="JXRP01000013">
    <property type="protein sequence ID" value="KIL48251.1"/>
    <property type="molecule type" value="Genomic_DNA"/>
</dbReference>
<comment type="caution">
    <text evidence="11">The sequence shown here is derived from an EMBL/GenBank/DDBJ whole genome shotgun (WGS) entry which is preliminary data.</text>
</comment>
<evidence type="ECO:0000256" key="3">
    <source>
        <dbReference type="ARBA" id="ARBA00012782"/>
    </source>
</evidence>
<keyword evidence="12" id="KW-1185">Reference proteome</keyword>
<dbReference type="Pfam" id="PF13382">
    <property type="entry name" value="Adenine_deam_C"/>
    <property type="match status" value="1"/>
</dbReference>
<dbReference type="FunFam" id="3.20.20.140:FF:000016">
    <property type="entry name" value="Adenine deaminase"/>
    <property type="match status" value="1"/>
</dbReference>
<proteinExistence type="inferred from homology"/>
<accession>A0A0C2VUZ4</accession>
<comment type="similarity">
    <text evidence="2 8">Belongs to the metallo-dependent hydrolases superfamily. Adenine deaminase family.</text>
</comment>
<dbReference type="Pfam" id="PF01979">
    <property type="entry name" value="Amidohydro_1"/>
    <property type="match status" value="1"/>
</dbReference>
<dbReference type="AlphaFoldDB" id="A0A0C2VUZ4"/>
<dbReference type="InterPro" id="IPR006680">
    <property type="entry name" value="Amidohydro-rel"/>
</dbReference>
<evidence type="ECO:0000256" key="6">
    <source>
        <dbReference type="ARBA" id="ARBA00047720"/>
    </source>
</evidence>
<comment type="catalytic activity">
    <reaction evidence="6 8">
        <text>adenine + H2O + H(+) = hypoxanthine + NH4(+)</text>
        <dbReference type="Rhea" id="RHEA:23688"/>
        <dbReference type="ChEBI" id="CHEBI:15377"/>
        <dbReference type="ChEBI" id="CHEBI:15378"/>
        <dbReference type="ChEBI" id="CHEBI:16708"/>
        <dbReference type="ChEBI" id="CHEBI:17368"/>
        <dbReference type="ChEBI" id="CHEBI:28938"/>
        <dbReference type="EC" id="3.5.4.2"/>
    </reaction>
</comment>
<dbReference type="Gene3D" id="2.30.40.10">
    <property type="entry name" value="Urease, subunit C, domain 1"/>
    <property type="match status" value="1"/>
</dbReference>
<dbReference type="EC" id="3.5.4.2" evidence="3 8"/>
<feature type="domain" description="Amidohydrolase-related" evidence="9">
    <location>
        <begin position="73"/>
        <end position="355"/>
    </location>
</feature>
<evidence type="ECO:0000256" key="7">
    <source>
        <dbReference type="ARBA" id="ARBA00069718"/>
    </source>
</evidence>
<protein>
    <recommendedName>
        <fullName evidence="7 8">Adenine deaminase</fullName>
        <shortName evidence="8">Adenase</shortName>
        <shortName evidence="8">Adenine aminase</shortName>
        <ecNumber evidence="3 8">3.5.4.2</ecNumber>
    </recommendedName>
</protein>
<sequence>MTKITPPTNNELARRIAVAAKRMPADLVIKNAQIINVYTLEITSGDIAIIDGVIAAIGDYNEGHEIVDAKGQFVSPAFIDGHIHIESSTLTPSEFAKVMLPHGVTTIITDPHEIANVLGTKGLSYMLTNSEHAPMDIFFVLPSCVPSTSFEHSGAVIRAQDLEPFYEHPRVIGLAEVMDYPAVMNADPDMINKLQAAHRHHAKIDGHLAGLTTTEINGYLAAGIRNDHECVTAEEALERVRLGMRVMVRQGSGSKNLPELIKAINERNAHRFSFCTDDKHLDELINEGSINHSVKEAIRLGLDPLIAYQMATLNVAQGYDLHDRGAVSPGMKADLLIIDDLNQVKINKVFKDGKLIAENQKLINEWAYTTEHLEGCIESVNMLPLDQSQIQIKPAESKANIIEIIPNQIITRYLKETVPTDQEGYFLPSAEHDLQKLVVAERHHSLGTVGTGIVKGLKLTANSAIASTVAHDSHNMITAGTSDEAILLAMNHLKEIQGGLVVVKDAQIVGQMELQLAGLMSIKKYEAAANEMTSVHHGLELVSPNADFNHFLSLSFLALPVIPSLKLTDMGLFHVESFSHINV</sequence>
<dbReference type="SUPFAM" id="SSF51556">
    <property type="entry name" value="Metallo-dependent hydrolases"/>
    <property type="match status" value="1"/>
</dbReference>
<dbReference type="InterPro" id="IPR006679">
    <property type="entry name" value="Adenine_deam"/>
</dbReference>
<evidence type="ECO:0000313" key="12">
    <source>
        <dbReference type="Proteomes" id="UP000031938"/>
    </source>
</evidence>
<evidence type="ECO:0000259" key="9">
    <source>
        <dbReference type="Pfam" id="PF01979"/>
    </source>
</evidence>
<evidence type="ECO:0000313" key="11">
    <source>
        <dbReference type="EMBL" id="KIL48251.1"/>
    </source>
</evidence>
<dbReference type="PANTHER" id="PTHR11113">
    <property type="entry name" value="N-ACETYLGLUCOSAMINE-6-PHOSPHATE DEACETYLASE"/>
    <property type="match status" value="1"/>
</dbReference>
<dbReference type="InterPro" id="IPR032466">
    <property type="entry name" value="Metal_Hydrolase"/>
</dbReference>
<dbReference type="STRING" id="889306.KP78_16980"/>
<dbReference type="NCBIfam" id="TIGR01178">
    <property type="entry name" value="ade"/>
    <property type="match status" value="1"/>
</dbReference>
<evidence type="ECO:0000256" key="2">
    <source>
        <dbReference type="ARBA" id="ARBA00006773"/>
    </source>
</evidence>
<name>A0A0C2VUZ4_9BACL</name>
<gene>
    <name evidence="8" type="primary">ade</name>
    <name evidence="11" type="ORF">KP78_16980</name>
</gene>
<evidence type="ECO:0000256" key="4">
    <source>
        <dbReference type="ARBA" id="ARBA00022801"/>
    </source>
</evidence>
<comment type="cofactor">
    <cofactor evidence="1 8">
        <name>Mn(2+)</name>
        <dbReference type="ChEBI" id="CHEBI:29035"/>
    </cofactor>
</comment>
<dbReference type="PANTHER" id="PTHR11113:SF2">
    <property type="entry name" value="ADENINE DEAMINASE"/>
    <property type="match status" value="1"/>
</dbReference>
<dbReference type="GO" id="GO:0006146">
    <property type="term" value="P:adenine catabolic process"/>
    <property type="evidence" value="ECO:0007669"/>
    <property type="project" value="InterPro"/>
</dbReference>